<evidence type="ECO:0000313" key="2">
    <source>
        <dbReference type="EMBL" id="KYM98227.1"/>
    </source>
</evidence>
<evidence type="ECO:0000313" key="3">
    <source>
        <dbReference type="Proteomes" id="UP000078542"/>
    </source>
</evidence>
<accession>A0A151ICX5</accession>
<dbReference type="EMBL" id="KQ978002">
    <property type="protein sequence ID" value="KYM98227.1"/>
    <property type="molecule type" value="Genomic_DNA"/>
</dbReference>
<feature type="compositionally biased region" description="Acidic residues" evidence="1">
    <location>
        <begin position="97"/>
        <end position="111"/>
    </location>
</feature>
<feature type="region of interest" description="Disordered" evidence="1">
    <location>
        <begin position="40"/>
        <end position="77"/>
    </location>
</feature>
<keyword evidence="3" id="KW-1185">Reference proteome</keyword>
<reference evidence="2 3" key="1">
    <citation type="submission" date="2016-03" db="EMBL/GenBank/DDBJ databases">
        <title>Cyphomyrmex costatus WGS genome.</title>
        <authorList>
            <person name="Nygaard S."/>
            <person name="Hu H."/>
            <person name="Boomsma J."/>
            <person name="Zhang G."/>
        </authorList>
    </citation>
    <scope>NUCLEOTIDE SEQUENCE [LARGE SCALE GENOMIC DNA]</scope>
    <source>
        <strain evidence="2">MS0001</strain>
        <tissue evidence="2">Whole body</tissue>
    </source>
</reference>
<protein>
    <submittedName>
        <fullName evidence="2">Uncharacterized protein</fullName>
    </submittedName>
</protein>
<feature type="region of interest" description="Disordered" evidence="1">
    <location>
        <begin position="94"/>
        <end position="163"/>
    </location>
</feature>
<organism evidence="2 3">
    <name type="scientific">Cyphomyrmex costatus</name>
    <dbReference type="NCBI Taxonomy" id="456900"/>
    <lineage>
        <taxon>Eukaryota</taxon>
        <taxon>Metazoa</taxon>
        <taxon>Ecdysozoa</taxon>
        <taxon>Arthropoda</taxon>
        <taxon>Hexapoda</taxon>
        <taxon>Insecta</taxon>
        <taxon>Pterygota</taxon>
        <taxon>Neoptera</taxon>
        <taxon>Endopterygota</taxon>
        <taxon>Hymenoptera</taxon>
        <taxon>Apocrita</taxon>
        <taxon>Aculeata</taxon>
        <taxon>Formicoidea</taxon>
        <taxon>Formicidae</taxon>
        <taxon>Myrmicinae</taxon>
        <taxon>Cyphomyrmex</taxon>
    </lineage>
</organism>
<gene>
    <name evidence="2" type="ORF">ALC62_11077</name>
</gene>
<evidence type="ECO:0000256" key="1">
    <source>
        <dbReference type="SAM" id="MobiDB-lite"/>
    </source>
</evidence>
<dbReference type="AlphaFoldDB" id="A0A151ICX5"/>
<feature type="compositionally biased region" description="Basic and acidic residues" evidence="1">
    <location>
        <begin position="52"/>
        <end position="66"/>
    </location>
</feature>
<dbReference type="Proteomes" id="UP000078542">
    <property type="component" value="Unassembled WGS sequence"/>
</dbReference>
<proteinExistence type="predicted"/>
<name>A0A151ICX5_9HYME</name>
<sequence>MKTERWKGRGRSRLTAAAAVGSPSFGYRCVVVVNNIRRRERDGARRRRKTPREREWRKRPCERENDGSTTTDTGDFDGRLAVLKIQIFREAKKQVEVVEEEEEEEKEEEIEAPAARGESACGPDRKRPEVAVGTGGERSANPAPPPLASGGLGLAATQPQGRC</sequence>